<gene>
    <name evidence="2" type="ORF">HNQ94_003273</name>
</gene>
<evidence type="ECO:0000313" key="2">
    <source>
        <dbReference type="EMBL" id="MBB6454784.1"/>
    </source>
</evidence>
<dbReference type="RefSeq" id="WP_174497380.1">
    <property type="nucleotide sequence ID" value="NZ_CADDWK010000014.1"/>
</dbReference>
<evidence type="ECO:0000313" key="3">
    <source>
        <dbReference type="Proteomes" id="UP000581688"/>
    </source>
</evidence>
<dbReference type="Proteomes" id="UP000581688">
    <property type="component" value="Unassembled WGS sequence"/>
</dbReference>
<accession>A0A841Q8Z2</accession>
<reference evidence="2 3" key="1">
    <citation type="submission" date="2020-08" db="EMBL/GenBank/DDBJ databases">
        <title>Genomic Encyclopedia of Type Strains, Phase IV (KMG-IV): sequencing the most valuable type-strain genomes for metagenomic binning, comparative biology and taxonomic classification.</title>
        <authorList>
            <person name="Goeker M."/>
        </authorList>
    </citation>
    <scope>NUCLEOTIDE SEQUENCE [LARGE SCALE GENOMIC DNA]</scope>
    <source>
        <strain evidence="2 3">DSM 19612</strain>
    </source>
</reference>
<proteinExistence type="predicted"/>
<feature type="compositionally biased region" description="Acidic residues" evidence="1">
    <location>
        <begin position="146"/>
        <end position="171"/>
    </location>
</feature>
<dbReference type="EMBL" id="JACHGH010000012">
    <property type="protein sequence ID" value="MBB6454784.1"/>
    <property type="molecule type" value="Genomic_DNA"/>
</dbReference>
<evidence type="ECO:0000256" key="1">
    <source>
        <dbReference type="SAM" id="MobiDB-lite"/>
    </source>
</evidence>
<name>A0A841Q8Z2_9BACI</name>
<feature type="region of interest" description="Disordered" evidence="1">
    <location>
        <begin position="146"/>
        <end position="173"/>
    </location>
</feature>
<comment type="caution">
    <text evidence="2">The sequence shown here is derived from an EMBL/GenBank/DDBJ whole genome shotgun (WGS) entry which is preliminary data.</text>
</comment>
<protein>
    <submittedName>
        <fullName evidence="2">Vacuolar-type H+-ATPase subunit I/STV1</fullName>
    </submittedName>
</protein>
<keyword evidence="3" id="KW-1185">Reference proteome</keyword>
<sequence>MSDTFCSKCGMLLRKHNHAGNYHNDFDYDDHYDKTYGHRYETCLCDRHLCDDHFKVRLGGLTNGINYRLRQLTGCKVKLSVDAGSETEKILAEICHVGSNYVEVKVLKKLSDSSFVTDEEEDLLEELEAELANLREEVDALEEEIEEMEDLQDEEEEWEEDKEDLDEDDFDEKIPHSRKKRYIRRKPKRNKFAIYPLHSVKWFEFQENY</sequence>
<organism evidence="2 3">
    <name type="scientific">Salirhabdus euzebyi</name>
    <dbReference type="NCBI Taxonomy" id="394506"/>
    <lineage>
        <taxon>Bacteria</taxon>
        <taxon>Bacillati</taxon>
        <taxon>Bacillota</taxon>
        <taxon>Bacilli</taxon>
        <taxon>Bacillales</taxon>
        <taxon>Bacillaceae</taxon>
        <taxon>Salirhabdus</taxon>
    </lineage>
</organism>
<dbReference type="AlphaFoldDB" id="A0A841Q8Z2"/>